<dbReference type="Pfam" id="PF01118">
    <property type="entry name" value="Semialdhyde_dh"/>
    <property type="match status" value="1"/>
</dbReference>
<dbReference type="InterPro" id="IPR050085">
    <property type="entry name" value="AGPR"/>
</dbReference>
<dbReference type="CDD" id="cd17896">
    <property type="entry name" value="AGPR_2_N"/>
    <property type="match status" value="1"/>
</dbReference>
<reference evidence="7 8" key="1">
    <citation type="submission" date="2015-02" db="EMBL/GenBank/DDBJ databases">
        <title>Genome Sequence of Jannaschia aquimarina DSM28248, a member of the Roseobacter clade.</title>
        <authorList>
            <person name="Voget S."/>
            <person name="Daniel R."/>
        </authorList>
    </citation>
    <scope>NUCLEOTIDE SEQUENCE [LARGE SCALE GENOMIC DNA]</scope>
    <source>
        <strain evidence="7 8">GSW-M26</strain>
    </source>
</reference>
<dbReference type="GO" id="GO:0006526">
    <property type="term" value="P:L-arginine biosynthetic process"/>
    <property type="evidence" value="ECO:0007669"/>
    <property type="project" value="UniProtKB-KW"/>
</dbReference>
<dbReference type="InterPro" id="IPR000534">
    <property type="entry name" value="Semialdehyde_DH_NAD-bd"/>
</dbReference>
<dbReference type="EMBL" id="JYFE01000014">
    <property type="protein sequence ID" value="KIT17785.1"/>
    <property type="molecule type" value="Genomic_DNA"/>
</dbReference>
<evidence type="ECO:0000313" key="8">
    <source>
        <dbReference type="Proteomes" id="UP000032232"/>
    </source>
</evidence>
<evidence type="ECO:0000259" key="6">
    <source>
        <dbReference type="SMART" id="SM00859"/>
    </source>
</evidence>
<keyword evidence="4" id="KW-0521">NADP</keyword>
<evidence type="ECO:0000256" key="1">
    <source>
        <dbReference type="ARBA" id="ARBA00022490"/>
    </source>
</evidence>
<dbReference type="PANTHER" id="PTHR32338">
    <property type="entry name" value="N-ACETYL-GAMMA-GLUTAMYL-PHOSPHATE REDUCTASE, CHLOROPLASTIC-RELATED-RELATED"/>
    <property type="match status" value="1"/>
</dbReference>
<dbReference type="OrthoDB" id="9801289at2"/>
<keyword evidence="5 7" id="KW-0560">Oxidoreductase</keyword>
<proteinExistence type="predicted"/>
<evidence type="ECO:0000313" key="7">
    <source>
        <dbReference type="EMBL" id="KIT17785.1"/>
    </source>
</evidence>
<accession>A0A0D1EQA0</accession>
<evidence type="ECO:0000256" key="5">
    <source>
        <dbReference type="ARBA" id="ARBA00023002"/>
    </source>
</evidence>
<gene>
    <name evidence="7" type="primary">argC</name>
    <name evidence="7" type="ORF">jaqu_04440</name>
</gene>
<evidence type="ECO:0000256" key="2">
    <source>
        <dbReference type="ARBA" id="ARBA00022571"/>
    </source>
</evidence>
<protein>
    <submittedName>
        <fullName evidence="7">ArgC protein</fullName>
        <ecNumber evidence="7">1.2.1.38</ecNumber>
    </submittedName>
</protein>
<dbReference type="AlphaFoldDB" id="A0A0D1EQA0"/>
<keyword evidence="3" id="KW-0028">Amino-acid biosynthesis</keyword>
<dbReference type="GO" id="GO:0003942">
    <property type="term" value="F:N-acetyl-gamma-glutamyl-phosphate reductase activity"/>
    <property type="evidence" value="ECO:0007669"/>
    <property type="project" value="UniProtKB-EC"/>
</dbReference>
<comment type="caution">
    <text evidence="7">The sequence shown here is derived from an EMBL/GenBank/DDBJ whole genome shotgun (WGS) entry which is preliminary data.</text>
</comment>
<dbReference type="GO" id="GO:0051287">
    <property type="term" value="F:NAD binding"/>
    <property type="evidence" value="ECO:0007669"/>
    <property type="project" value="InterPro"/>
</dbReference>
<dbReference type="Gene3D" id="3.40.50.720">
    <property type="entry name" value="NAD(P)-binding Rossmann-like Domain"/>
    <property type="match status" value="1"/>
</dbReference>
<dbReference type="InterPro" id="IPR058924">
    <property type="entry name" value="AGPR_dimerisation_dom"/>
</dbReference>
<keyword evidence="2" id="KW-0055">Arginine biosynthesis</keyword>
<sequence length="303" mass="31740">MTSVFIDGEAGTTGLQIRERLEGRPDIEIVSLPEDRRKDPAARSEAFAQAEIGILCLPDAAAREAVGLAGNCRLIDASTAHRVSDDWVYGMPELPGAREAIASAKRVANIGCFATCAIAILRPLVDAGILPPDHPCVLTGVSGYTGGGKALIAEAEAGDLPAYFLYATGQTHKHLPEIVRYSGLDRTPLFQPSVGNYAQGMAVQLHLNADLLPGGVPGQQRIEAALRDFFAGDPFVGVVLPAERVDPQRLNGTNRMELSVHGDGSGRVTVVAVVDNLGKGASGTAVQNLNLMIGAEETTGLVG</sequence>
<dbReference type="SUPFAM" id="SSF55347">
    <property type="entry name" value="Glyceraldehyde-3-phosphate dehydrogenase-like, C-terminal domain"/>
    <property type="match status" value="1"/>
</dbReference>
<evidence type="ECO:0000256" key="3">
    <source>
        <dbReference type="ARBA" id="ARBA00022605"/>
    </source>
</evidence>
<name>A0A0D1EQA0_9RHOB</name>
<dbReference type="EC" id="1.2.1.38" evidence="7"/>
<dbReference type="SMART" id="SM00859">
    <property type="entry name" value="Semialdhyde_dh"/>
    <property type="match status" value="1"/>
</dbReference>
<dbReference type="Proteomes" id="UP000032232">
    <property type="component" value="Unassembled WGS sequence"/>
</dbReference>
<dbReference type="SUPFAM" id="SSF51735">
    <property type="entry name" value="NAD(P)-binding Rossmann-fold domains"/>
    <property type="match status" value="1"/>
</dbReference>
<keyword evidence="8" id="KW-1185">Reference proteome</keyword>
<dbReference type="GO" id="GO:0005737">
    <property type="term" value="C:cytoplasm"/>
    <property type="evidence" value="ECO:0007669"/>
    <property type="project" value="InterPro"/>
</dbReference>
<dbReference type="Gene3D" id="3.30.360.10">
    <property type="entry name" value="Dihydrodipicolinate Reductase, domain 2"/>
    <property type="match status" value="1"/>
</dbReference>
<dbReference type="InterPro" id="IPR036291">
    <property type="entry name" value="NAD(P)-bd_dom_sf"/>
</dbReference>
<keyword evidence="1" id="KW-0963">Cytoplasm</keyword>
<feature type="domain" description="Semialdehyde dehydrogenase NAD-binding" evidence="6">
    <location>
        <begin position="3"/>
        <end position="102"/>
    </location>
</feature>
<dbReference type="Pfam" id="PF22698">
    <property type="entry name" value="Semialdhyde_dhC_1"/>
    <property type="match status" value="1"/>
</dbReference>
<dbReference type="PATRIC" id="fig|935700.4.peg.474"/>
<dbReference type="STRING" id="935700.jaqu_04440"/>
<dbReference type="InterPro" id="IPR010136">
    <property type="entry name" value="AGPR_type-2"/>
</dbReference>
<dbReference type="PANTHER" id="PTHR32338:SF10">
    <property type="entry name" value="N-ACETYL-GAMMA-GLUTAMYL-PHOSPHATE REDUCTASE, CHLOROPLASTIC-RELATED"/>
    <property type="match status" value="1"/>
</dbReference>
<dbReference type="RefSeq" id="WP_043917310.1">
    <property type="nucleotide sequence ID" value="NZ_FZPF01000006.1"/>
</dbReference>
<evidence type="ECO:0000256" key="4">
    <source>
        <dbReference type="ARBA" id="ARBA00022857"/>
    </source>
</evidence>
<dbReference type="CDD" id="cd23935">
    <property type="entry name" value="AGPR_2_C"/>
    <property type="match status" value="1"/>
</dbReference>
<organism evidence="7 8">
    <name type="scientific">Jannaschia aquimarina</name>
    <dbReference type="NCBI Taxonomy" id="935700"/>
    <lineage>
        <taxon>Bacteria</taxon>
        <taxon>Pseudomonadati</taxon>
        <taxon>Pseudomonadota</taxon>
        <taxon>Alphaproteobacteria</taxon>
        <taxon>Rhodobacterales</taxon>
        <taxon>Roseobacteraceae</taxon>
        <taxon>Jannaschia</taxon>
    </lineage>
</organism>
<dbReference type="NCBIfam" id="TIGR01851">
    <property type="entry name" value="argC_other"/>
    <property type="match status" value="1"/>
</dbReference>